<gene>
    <name evidence="4" type="ORF">JOE57_000822</name>
</gene>
<feature type="domain" description="C4-type zinc ribbon" evidence="2">
    <location>
        <begin position="194"/>
        <end position="228"/>
    </location>
</feature>
<reference evidence="4 5" key="1">
    <citation type="submission" date="2021-01" db="EMBL/GenBank/DDBJ databases">
        <title>Sequencing the genomes of 1000 actinobacteria strains.</title>
        <authorList>
            <person name="Klenk H.-P."/>
        </authorList>
    </citation>
    <scope>NUCLEOTIDE SEQUENCE [LARGE SCALE GENOMIC DNA]</scope>
    <source>
        <strain evidence="4 5">DSM 18662</strain>
    </source>
</reference>
<dbReference type="Pfam" id="PF02591">
    <property type="entry name" value="Zn_ribbon_9"/>
    <property type="match status" value="1"/>
</dbReference>
<evidence type="ECO:0000313" key="5">
    <source>
        <dbReference type="Proteomes" id="UP000704762"/>
    </source>
</evidence>
<dbReference type="InterPro" id="IPR052376">
    <property type="entry name" value="Oxidative_Scav/Glycosyltrans"/>
</dbReference>
<dbReference type="RefSeq" id="WP_239578833.1">
    <property type="nucleotide sequence ID" value="NZ_BAAAQP010000011.1"/>
</dbReference>
<sequence>MDLQAVDTALNQLQHRRRTLPEHALIAELQNERNQRAESLVAAETIVSDLEREQEKAEADLQPVRDRLLRDEHRIADGTVADPKALAGLIEEVEHLTRRISDLEDAELELMEQLDSANASAAQLRGEVAALDGRLAELQAKRDQQLAELDADAAERQVERDDLAPQVNPDLITLYDKIRSTHGGVGAAELRQRRCTGCRLEINAAELREFAAAAEDEVLRCEECGRILVRTAESGL</sequence>
<dbReference type="Pfam" id="PF24481">
    <property type="entry name" value="CT398_CC"/>
    <property type="match status" value="1"/>
</dbReference>
<keyword evidence="1" id="KW-0175">Coiled coil</keyword>
<feature type="coiled-coil region" evidence="1">
    <location>
        <begin position="40"/>
        <end position="155"/>
    </location>
</feature>
<accession>A0ABS2RFX5</accession>
<protein>
    <submittedName>
        <fullName evidence="4">Nucleic acid-binding Zn-ribbon protein</fullName>
    </submittedName>
</protein>
<dbReference type="InterPro" id="IPR056003">
    <property type="entry name" value="CT398_CC_hairpin"/>
</dbReference>
<evidence type="ECO:0000256" key="1">
    <source>
        <dbReference type="SAM" id="Coils"/>
    </source>
</evidence>
<dbReference type="PANTHER" id="PTHR39082:SF1">
    <property type="entry name" value="SCAVENGER RECEPTOR CLASS A MEMBER 3"/>
    <property type="match status" value="1"/>
</dbReference>
<comment type="caution">
    <text evidence="4">The sequence shown here is derived from an EMBL/GenBank/DDBJ whole genome shotgun (WGS) entry which is preliminary data.</text>
</comment>
<dbReference type="Gene3D" id="1.10.287.1490">
    <property type="match status" value="1"/>
</dbReference>
<dbReference type="InterPro" id="IPR003743">
    <property type="entry name" value="Zf-RING_7"/>
</dbReference>
<name>A0ABS2RFX5_9ACTN</name>
<proteinExistence type="predicted"/>
<feature type="domain" description="CT398-like coiled coil hairpin" evidence="3">
    <location>
        <begin position="3"/>
        <end position="183"/>
    </location>
</feature>
<evidence type="ECO:0000313" key="4">
    <source>
        <dbReference type="EMBL" id="MBM7797901.1"/>
    </source>
</evidence>
<evidence type="ECO:0000259" key="2">
    <source>
        <dbReference type="Pfam" id="PF02591"/>
    </source>
</evidence>
<dbReference type="EMBL" id="JAFBCF010000001">
    <property type="protein sequence ID" value="MBM7797901.1"/>
    <property type="molecule type" value="Genomic_DNA"/>
</dbReference>
<dbReference type="Proteomes" id="UP000704762">
    <property type="component" value="Unassembled WGS sequence"/>
</dbReference>
<organism evidence="4 5">
    <name type="scientific">Microlunatus panaciterrae</name>
    <dbReference type="NCBI Taxonomy" id="400768"/>
    <lineage>
        <taxon>Bacteria</taxon>
        <taxon>Bacillati</taxon>
        <taxon>Actinomycetota</taxon>
        <taxon>Actinomycetes</taxon>
        <taxon>Propionibacteriales</taxon>
        <taxon>Propionibacteriaceae</taxon>
        <taxon>Microlunatus</taxon>
    </lineage>
</organism>
<dbReference type="PANTHER" id="PTHR39082">
    <property type="entry name" value="PHOSPHOLIPASE C-BETA-2-RELATED"/>
    <property type="match status" value="1"/>
</dbReference>
<evidence type="ECO:0000259" key="3">
    <source>
        <dbReference type="Pfam" id="PF24481"/>
    </source>
</evidence>
<keyword evidence="5" id="KW-1185">Reference proteome</keyword>